<dbReference type="Gene3D" id="1.10.10.10">
    <property type="entry name" value="Winged helix-like DNA-binding domain superfamily/Winged helix DNA-binding domain"/>
    <property type="match status" value="1"/>
</dbReference>
<evidence type="ECO:0000256" key="4">
    <source>
        <dbReference type="ARBA" id="ARBA00023163"/>
    </source>
</evidence>
<keyword evidence="7" id="KW-1185">Reference proteome</keyword>
<dbReference type="Proteomes" id="UP001239909">
    <property type="component" value="Unassembled WGS sequence"/>
</dbReference>
<dbReference type="Pfam" id="PF00126">
    <property type="entry name" value="HTH_1"/>
    <property type="match status" value="1"/>
</dbReference>
<dbReference type="EMBL" id="BSYI01000010">
    <property type="protein sequence ID" value="GMG82378.1"/>
    <property type="molecule type" value="Genomic_DNA"/>
</dbReference>
<evidence type="ECO:0000256" key="1">
    <source>
        <dbReference type="ARBA" id="ARBA00009437"/>
    </source>
</evidence>
<dbReference type="PROSITE" id="PS50931">
    <property type="entry name" value="HTH_LYSR"/>
    <property type="match status" value="1"/>
</dbReference>
<evidence type="ECO:0000313" key="6">
    <source>
        <dbReference type="EMBL" id="GMG82378.1"/>
    </source>
</evidence>
<evidence type="ECO:0000313" key="7">
    <source>
        <dbReference type="Proteomes" id="UP001239909"/>
    </source>
</evidence>
<dbReference type="InterPro" id="IPR036390">
    <property type="entry name" value="WH_DNA-bd_sf"/>
</dbReference>
<feature type="domain" description="HTH lysR-type" evidence="5">
    <location>
        <begin position="1"/>
        <end position="58"/>
    </location>
</feature>
<comment type="caution">
    <text evidence="6">The sequence shown here is derived from an EMBL/GenBank/DDBJ whole genome shotgun (WGS) entry which is preliminary data.</text>
</comment>
<dbReference type="Pfam" id="PF03466">
    <property type="entry name" value="LysR_substrate"/>
    <property type="match status" value="1"/>
</dbReference>
<proteinExistence type="inferred from homology"/>
<dbReference type="Gene3D" id="3.40.190.290">
    <property type="match status" value="1"/>
</dbReference>
<dbReference type="PANTHER" id="PTHR30537:SF3">
    <property type="entry name" value="TRANSCRIPTIONAL REGULATORY PROTEIN"/>
    <property type="match status" value="1"/>
</dbReference>
<gene>
    <name evidence="6" type="ORF">LNKW23_15910</name>
</gene>
<comment type="similarity">
    <text evidence="1">Belongs to the LysR transcriptional regulatory family.</text>
</comment>
<organism evidence="6 7">
    <name type="scientific">Paralimibaculum aggregatum</name>
    <dbReference type="NCBI Taxonomy" id="3036245"/>
    <lineage>
        <taxon>Bacteria</taxon>
        <taxon>Pseudomonadati</taxon>
        <taxon>Pseudomonadota</taxon>
        <taxon>Alphaproteobacteria</taxon>
        <taxon>Rhodobacterales</taxon>
        <taxon>Paracoccaceae</taxon>
        <taxon>Paralimibaculum</taxon>
    </lineage>
</organism>
<keyword evidence="3" id="KW-0238">DNA-binding</keyword>
<evidence type="ECO:0000259" key="5">
    <source>
        <dbReference type="PROSITE" id="PS50931"/>
    </source>
</evidence>
<keyword evidence="4" id="KW-0804">Transcription</keyword>
<name>A0ABQ6LMB9_9RHOB</name>
<keyword evidence="2" id="KW-0805">Transcription regulation</keyword>
<dbReference type="SUPFAM" id="SSF46785">
    <property type="entry name" value="Winged helix' DNA-binding domain"/>
    <property type="match status" value="1"/>
</dbReference>
<dbReference type="RefSeq" id="WP_285671157.1">
    <property type="nucleotide sequence ID" value="NZ_BSYI01000010.1"/>
</dbReference>
<evidence type="ECO:0000256" key="3">
    <source>
        <dbReference type="ARBA" id="ARBA00023125"/>
    </source>
</evidence>
<dbReference type="InterPro" id="IPR005119">
    <property type="entry name" value="LysR_subst-bd"/>
</dbReference>
<evidence type="ECO:0000256" key="2">
    <source>
        <dbReference type="ARBA" id="ARBA00023015"/>
    </source>
</evidence>
<protein>
    <submittedName>
        <fullName evidence="6">LysR family transcriptional regulator</fullName>
    </submittedName>
</protein>
<dbReference type="InterPro" id="IPR000847">
    <property type="entry name" value="LysR_HTH_N"/>
</dbReference>
<dbReference type="PANTHER" id="PTHR30537">
    <property type="entry name" value="HTH-TYPE TRANSCRIPTIONAL REGULATOR"/>
    <property type="match status" value="1"/>
</dbReference>
<dbReference type="InterPro" id="IPR058163">
    <property type="entry name" value="LysR-type_TF_proteobact-type"/>
</dbReference>
<sequence>MDWDDLRFFLATARAGGLTEAARGLRTSASTVSRRITSLETALGARLFTRHARGYLLTDEGRRMLDRLEAVEGEITALEAHLLGSDAALSGPVRLAAPVTVANLLVMPELPRLRARHPGIELEIATAIGNVNLTRREADLALRLARPARGRLRVRRVGTVAHGLFGARDYVAAHCPGRSMDEIRGCDFVLWDEALRNLPMARWLEAHVRQPRTGLVTNDLTTQIAAVRAGLGLAVLPCFCALPEDGLVCLIPPGAALRRALYLVMHEEVRSSARVRAVADFLADAMRLAAPRLEGAGFAAMEQS</sequence>
<reference evidence="6 7" key="1">
    <citation type="submission" date="2023-04" db="EMBL/GenBank/DDBJ databases">
        <title>Marinoamorphus aggregata gen. nov., sp. Nov., isolate from tissue of brittle star Ophioplocus japonicus.</title>
        <authorList>
            <person name="Kawano K."/>
            <person name="Sawayama S."/>
            <person name="Nakagawa S."/>
        </authorList>
    </citation>
    <scope>NUCLEOTIDE SEQUENCE [LARGE SCALE GENOMIC DNA]</scope>
    <source>
        <strain evidence="6 7">NKW23</strain>
    </source>
</reference>
<dbReference type="InterPro" id="IPR036388">
    <property type="entry name" value="WH-like_DNA-bd_sf"/>
</dbReference>
<dbReference type="SUPFAM" id="SSF53850">
    <property type="entry name" value="Periplasmic binding protein-like II"/>
    <property type="match status" value="1"/>
</dbReference>
<accession>A0ABQ6LMB9</accession>